<evidence type="ECO:0000313" key="1">
    <source>
        <dbReference type="EMBL" id="EEQ38173.1"/>
    </source>
</evidence>
<organism evidence="1 2">
    <name type="scientific">Clavispora lusitaniae (strain ATCC 42720)</name>
    <name type="common">Yeast</name>
    <name type="synonym">Candida lusitaniae</name>
    <dbReference type="NCBI Taxonomy" id="306902"/>
    <lineage>
        <taxon>Eukaryota</taxon>
        <taxon>Fungi</taxon>
        <taxon>Dikarya</taxon>
        <taxon>Ascomycota</taxon>
        <taxon>Saccharomycotina</taxon>
        <taxon>Pichiomycetes</taxon>
        <taxon>Metschnikowiaceae</taxon>
        <taxon>Clavispora</taxon>
    </lineage>
</organism>
<dbReference type="AlphaFoldDB" id="C4Y264"/>
<protein>
    <submittedName>
        <fullName evidence="1">Uncharacterized protein</fullName>
    </submittedName>
</protein>
<dbReference type="KEGG" id="clu:CLUG_02296"/>
<reference evidence="1 2" key="1">
    <citation type="journal article" date="2009" name="Nature">
        <title>Evolution of pathogenicity and sexual reproduction in eight Candida genomes.</title>
        <authorList>
            <person name="Butler G."/>
            <person name="Rasmussen M.D."/>
            <person name="Lin M.F."/>
            <person name="Santos M.A."/>
            <person name="Sakthikumar S."/>
            <person name="Munro C.A."/>
            <person name="Rheinbay E."/>
            <person name="Grabherr M."/>
            <person name="Forche A."/>
            <person name="Reedy J.L."/>
            <person name="Agrafioti I."/>
            <person name="Arnaud M.B."/>
            <person name="Bates S."/>
            <person name="Brown A.J."/>
            <person name="Brunke S."/>
            <person name="Costanzo M.C."/>
            <person name="Fitzpatrick D.A."/>
            <person name="de Groot P.W."/>
            <person name="Harris D."/>
            <person name="Hoyer L.L."/>
            <person name="Hube B."/>
            <person name="Klis F.M."/>
            <person name="Kodira C."/>
            <person name="Lennard N."/>
            <person name="Logue M.E."/>
            <person name="Martin R."/>
            <person name="Neiman A.M."/>
            <person name="Nikolaou E."/>
            <person name="Quail M.A."/>
            <person name="Quinn J."/>
            <person name="Santos M.C."/>
            <person name="Schmitzberger F.F."/>
            <person name="Sherlock G."/>
            <person name="Shah P."/>
            <person name="Silverstein K.A."/>
            <person name="Skrzypek M.S."/>
            <person name="Soll D."/>
            <person name="Staggs R."/>
            <person name="Stansfield I."/>
            <person name="Stumpf M.P."/>
            <person name="Sudbery P.E."/>
            <person name="Srikantha T."/>
            <person name="Zeng Q."/>
            <person name="Berman J."/>
            <person name="Berriman M."/>
            <person name="Heitman J."/>
            <person name="Gow N.A."/>
            <person name="Lorenz M.C."/>
            <person name="Birren B.W."/>
            <person name="Kellis M."/>
            <person name="Cuomo C.A."/>
        </authorList>
    </citation>
    <scope>NUCLEOTIDE SEQUENCE [LARGE SCALE GENOMIC DNA]</scope>
    <source>
        <strain evidence="1 2">ATCC 42720</strain>
    </source>
</reference>
<evidence type="ECO:0000313" key="2">
    <source>
        <dbReference type="Proteomes" id="UP000007703"/>
    </source>
</evidence>
<dbReference type="HOGENOM" id="CLU_1517718_0_0_1"/>
<dbReference type="InParanoid" id="C4Y264"/>
<accession>C4Y264</accession>
<dbReference type="VEuPathDB" id="FungiDB:CLUG_02296"/>
<gene>
    <name evidence="1" type="ORF">CLUG_02296</name>
</gene>
<proteinExistence type="predicted"/>
<dbReference type="EMBL" id="CH408077">
    <property type="protein sequence ID" value="EEQ38173.1"/>
    <property type="molecule type" value="Genomic_DNA"/>
</dbReference>
<sequence length="177" mass="19863">MIHLKTFDYTCALGRLGNNNGRAQLFLTNSWELLFVVLLLDGLNYFRQTVYCSQVNNRASETSTSDSGAVSSVSTTQLTKGIAAWSRRIVVLSGRDSRLVHQFTKFFEVLFRITIKVASKGNGLKHSQRIRVNVSASFVETKLFVAHWEAAQVLGSELFQRESYSLSCLLCGELLLF</sequence>
<name>C4Y264_CLAL4</name>
<dbReference type="Proteomes" id="UP000007703">
    <property type="component" value="Unassembled WGS sequence"/>
</dbReference>